<feature type="compositionally biased region" description="Low complexity" evidence="5">
    <location>
        <begin position="211"/>
        <end position="220"/>
    </location>
</feature>
<feature type="compositionally biased region" description="Pro residues" evidence="5">
    <location>
        <begin position="817"/>
        <end position="830"/>
    </location>
</feature>
<evidence type="ECO:0000256" key="3">
    <source>
        <dbReference type="ARBA" id="ARBA00022833"/>
    </source>
</evidence>
<evidence type="ECO:0000256" key="1">
    <source>
        <dbReference type="ARBA" id="ARBA00022723"/>
    </source>
</evidence>
<dbReference type="GO" id="GO:0008270">
    <property type="term" value="F:zinc ion binding"/>
    <property type="evidence" value="ECO:0007669"/>
    <property type="project" value="UniProtKB-KW"/>
</dbReference>
<dbReference type="GO" id="GO:0006355">
    <property type="term" value="P:regulation of DNA-templated transcription"/>
    <property type="evidence" value="ECO:0007669"/>
    <property type="project" value="InterPro"/>
</dbReference>
<dbReference type="CDD" id="cd15489">
    <property type="entry name" value="PHD_SF"/>
    <property type="match status" value="1"/>
</dbReference>
<feature type="compositionally biased region" description="Polar residues" evidence="5">
    <location>
        <begin position="301"/>
        <end position="322"/>
    </location>
</feature>
<dbReference type="PANTHER" id="PTHR14296">
    <property type="entry name" value="REMODELING AND SPACING FACTOR 1"/>
    <property type="match status" value="1"/>
</dbReference>
<keyword evidence="3" id="KW-0862">Zinc</keyword>
<dbReference type="OrthoDB" id="303107at2759"/>
<feature type="region of interest" description="Disordered" evidence="5">
    <location>
        <begin position="806"/>
        <end position="929"/>
    </location>
</feature>
<dbReference type="EMBL" id="AMKT01000027">
    <property type="protein sequence ID" value="OXG25560.1"/>
    <property type="molecule type" value="Genomic_DNA"/>
</dbReference>
<dbReference type="Gene3D" id="3.30.40.10">
    <property type="entry name" value="Zinc/RING finger domain, C3HC4 (zinc finger)"/>
    <property type="match status" value="1"/>
</dbReference>
<feature type="region of interest" description="Disordered" evidence="5">
    <location>
        <begin position="1009"/>
        <end position="1039"/>
    </location>
</feature>
<feature type="compositionally biased region" description="Basic residues" evidence="5">
    <location>
        <begin position="221"/>
        <end position="236"/>
    </location>
</feature>
<dbReference type="SUPFAM" id="SSF57903">
    <property type="entry name" value="FYVE/PHD zinc finger"/>
    <property type="match status" value="1"/>
</dbReference>
<dbReference type="PROSITE" id="PS01359">
    <property type="entry name" value="ZF_PHD_1"/>
    <property type="match status" value="1"/>
</dbReference>
<dbReference type="Pfam" id="PF00628">
    <property type="entry name" value="PHD"/>
    <property type="match status" value="1"/>
</dbReference>
<evidence type="ECO:0000259" key="6">
    <source>
        <dbReference type="PROSITE" id="PS50016"/>
    </source>
</evidence>
<reference evidence="7 8" key="1">
    <citation type="submission" date="2017-06" db="EMBL/GenBank/DDBJ databases">
        <title>Global population genomics of the pathogenic fungus Cryptococcus neoformans var. grubii.</title>
        <authorList>
            <person name="Cuomo C."/>
            <person name="Litvintseva A."/>
            <person name="Chen Y."/>
            <person name="Young S."/>
            <person name="Zeng Q."/>
            <person name="Chapman S."/>
            <person name="Gujja S."/>
            <person name="Saif S."/>
            <person name="Birren B."/>
        </authorList>
    </citation>
    <scope>NUCLEOTIDE SEQUENCE [LARGE SCALE GENOMIC DNA]</scope>
    <source>
        <strain evidence="7 8">Tu259-1</strain>
    </source>
</reference>
<feature type="compositionally biased region" description="Polar residues" evidence="5">
    <location>
        <begin position="981"/>
        <end position="997"/>
    </location>
</feature>
<dbReference type="AlphaFoldDB" id="A0A854QEH2"/>
<dbReference type="GO" id="GO:0031213">
    <property type="term" value="C:RSF complex"/>
    <property type="evidence" value="ECO:0007669"/>
    <property type="project" value="InterPro"/>
</dbReference>
<feature type="compositionally biased region" description="Basic and acidic residues" evidence="5">
    <location>
        <begin position="480"/>
        <end position="491"/>
    </location>
</feature>
<feature type="compositionally biased region" description="Basic residues" evidence="5">
    <location>
        <begin position="198"/>
        <end position="210"/>
    </location>
</feature>
<dbReference type="InterPro" id="IPR019786">
    <property type="entry name" value="Zinc_finger_PHD-type_CS"/>
</dbReference>
<dbReference type="PANTHER" id="PTHR14296:SF3">
    <property type="entry name" value="DIKAR, ISOFORM F"/>
    <property type="match status" value="1"/>
</dbReference>
<accession>A0A854QEH2</accession>
<feature type="compositionally biased region" description="Acidic residues" evidence="5">
    <location>
        <begin position="492"/>
        <end position="502"/>
    </location>
</feature>
<evidence type="ECO:0000313" key="8">
    <source>
        <dbReference type="Proteomes" id="UP000199727"/>
    </source>
</evidence>
<feature type="region of interest" description="Disordered" evidence="5">
    <location>
        <begin position="573"/>
        <end position="712"/>
    </location>
</feature>
<proteinExistence type="predicted"/>
<feature type="compositionally biased region" description="Basic and acidic residues" evidence="5">
    <location>
        <begin position="588"/>
        <end position="670"/>
    </location>
</feature>
<dbReference type="InterPro" id="IPR019787">
    <property type="entry name" value="Znf_PHD-finger"/>
</dbReference>
<feature type="compositionally biased region" description="Acidic residues" evidence="5">
    <location>
        <begin position="446"/>
        <end position="479"/>
    </location>
</feature>
<feature type="region of interest" description="Disordered" evidence="5">
    <location>
        <begin position="962"/>
        <end position="997"/>
    </location>
</feature>
<comment type="caution">
    <text evidence="7">The sequence shown here is derived from an EMBL/GenBank/DDBJ whole genome shotgun (WGS) entry which is preliminary data.</text>
</comment>
<feature type="compositionally biased region" description="Acidic residues" evidence="5">
    <location>
        <begin position="368"/>
        <end position="398"/>
    </location>
</feature>
<dbReference type="InterPro" id="IPR028938">
    <property type="entry name" value="Rsf1-like"/>
</dbReference>
<sequence length="1039" mass="117113">MPRKALPPVAVAPVDALRPPPPPSPIVQTLRKDWRWAAISQFIATFSDAFGLLDWDIEVLEKDFDEDETALIPTLVAKLLFALTYNRQINSENAFEQLRKQYLKRAPEMTLLGTVEEPVEWAALGLSQKIGILHQLCEWQMDDPARFRGLLKTEDDAVSWRIDPVGWDKSGNAYWLFDDNRLWIQRMPPLPPAPPKKSSLKAKQALKRARSNANNTSNSKSKSKAKPAPKPKHKTKPSTSTPRPKGPPKKREPTPPPEEIAGSRRRAPVAFYGNPTPTALALKRGAVFPPASGGTPASGRATRSSARISGVNGNDANQSTAIEATPSKAAKKTQLPLGTRVSRRLRNVDDEWQQVPDEWLDSAKEDHADTEDGGDGEKEEEGGDDESDLSDLTDEEEHAAEVEAAKARESQENGQAKKARRKAVKEKVEEEEEEVVDADSPLSELPEPEPEPIIEQDDEEDEYNPDEEVEQDDAMDVDETEPKQEEEKEKDDVEEDGEEEEDIVKAAIKEANNLPEGFIEWETVCVSLYDWRTFPEQFAKSKHPDEKALYKLLHDQVGPTIIEQLTEKEKERLKQEAFQNRKRSSRIATKELEKEEAMRREQAQREMEERMERTRKEEMRKAKEEAEALAREKAREDRLKEREERAQAREEAALRKAEEEQKAKEREERRREKRKRRREGEIVSDDSEDESSQAPSRRSRTMTPNHMGENVNRKSRVGAGKAVAGNRWELACEVCGMHGWNIDGDKDLVSCDECGKWQHVECLDRLDRSQGRVRRNWSKVDFTCKECQQSAANKRLRVESLTHANGHPIPAIGSPLVPRPTSPHLYPHPRPQSHSAHREQQSPPYPILPGSAPGPQPLLNPSRPPPPPLQAGQYYLPYPPEPRSPAQPSGYAVYYPPGGPRHEIAAPQPHHRHQPHQERRISGQGNDQRVSAEGYAHSLTGVTPGYTSPHVKAHAYPAAPQYSPLAPSTSREAPYPPTAYSHPQVQTQTQAPRPTQVHQVHLMPSHLPITARYPYPPQMRGGADGHVPPDPRLQGPRQQ</sequence>
<dbReference type="Proteomes" id="UP000199727">
    <property type="component" value="Unassembled WGS sequence"/>
</dbReference>
<organism evidence="7 8">
    <name type="scientific">Cryptococcus neoformans Tu259-1</name>
    <dbReference type="NCBI Taxonomy" id="1230072"/>
    <lineage>
        <taxon>Eukaryota</taxon>
        <taxon>Fungi</taxon>
        <taxon>Dikarya</taxon>
        <taxon>Basidiomycota</taxon>
        <taxon>Agaricomycotina</taxon>
        <taxon>Tremellomycetes</taxon>
        <taxon>Tremellales</taxon>
        <taxon>Cryptococcaceae</taxon>
        <taxon>Cryptococcus</taxon>
        <taxon>Cryptococcus neoformans species complex</taxon>
    </lineage>
</organism>
<dbReference type="InterPro" id="IPR013083">
    <property type="entry name" value="Znf_RING/FYVE/PHD"/>
</dbReference>
<feature type="domain" description="PHD-type" evidence="6">
    <location>
        <begin position="729"/>
        <end position="790"/>
    </location>
</feature>
<feature type="compositionally biased region" description="Acidic residues" evidence="5">
    <location>
        <begin position="682"/>
        <end position="691"/>
    </location>
</feature>
<keyword evidence="1" id="KW-0479">Metal-binding</keyword>
<dbReference type="InterPro" id="IPR011011">
    <property type="entry name" value="Znf_FYVE_PHD"/>
</dbReference>
<name>A0A854QEH2_CRYNE</name>
<feature type="compositionally biased region" description="Polar residues" evidence="5">
    <location>
        <begin position="693"/>
        <end position="704"/>
    </location>
</feature>
<feature type="region of interest" description="Disordered" evidence="5">
    <location>
        <begin position="187"/>
        <end position="502"/>
    </location>
</feature>
<feature type="compositionally biased region" description="Pro residues" evidence="5">
    <location>
        <begin position="843"/>
        <end position="869"/>
    </location>
</feature>
<keyword evidence="2 4" id="KW-0863">Zinc-finger</keyword>
<dbReference type="SMART" id="SM00249">
    <property type="entry name" value="PHD"/>
    <property type="match status" value="1"/>
</dbReference>
<protein>
    <recommendedName>
        <fullName evidence="6">PHD-type domain-containing protein</fullName>
    </recommendedName>
</protein>
<evidence type="ECO:0000313" key="7">
    <source>
        <dbReference type="EMBL" id="OXG25560.1"/>
    </source>
</evidence>
<dbReference type="PROSITE" id="PS50016">
    <property type="entry name" value="ZF_PHD_2"/>
    <property type="match status" value="1"/>
</dbReference>
<gene>
    <name evidence="7" type="ORF">C361_01519</name>
</gene>
<evidence type="ECO:0000256" key="4">
    <source>
        <dbReference type="PROSITE-ProRule" id="PRU00146"/>
    </source>
</evidence>
<feature type="compositionally biased region" description="Basic and acidic residues" evidence="5">
    <location>
        <begin position="399"/>
        <end position="411"/>
    </location>
</feature>
<dbReference type="InterPro" id="IPR001965">
    <property type="entry name" value="Znf_PHD"/>
</dbReference>
<evidence type="ECO:0000256" key="2">
    <source>
        <dbReference type="ARBA" id="ARBA00022771"/>
    </source>
</evidence>
<evidence type="ECO:0000256" key="5">
    <source>
        <dbReference type="SAM" id="MobiDB-lite"/>
    </source>
</evidence>